<dbReference type="InterPro" id="IPR014784">
    <property type="entry name" value="Cu2_ascorb_mOase-like_C"/>
</dbReference>
<evidence type="ECO:0000256" key="1">
    <source>
        <dbReference type="ARBA" id="ARBA00023157"/>
    </source>
</evidence>
<dbReference type="GO" id="GO:0016715">
    <property type="term" value="F:oxidoreductase activity, acting on paired donors, with incorporation or reduction of molecular oxygen, reduced ascorbate as one donor, and incorporation of one atom of oxygen"/>
    <property type="evidence" value="ECO:0007669"/>
    <property type="project" value="InterPro"/>
</dbReference>
<evidence type="ECO:0000313" key="3">
    <source>
        <dbReference type="EMBL" id="VTR94865.1"/>
    </source>
</evidence>
<dbReference type="KEGG" id="gms:SOIL9_28490"/>
<evidence type="ECO:0000313" key="4">
    <source>
        <dbReference type="Proteomes" id="UP000464178"/>
    </source>
</evidence>
<dbReference type="AlphaFoldDB" id="A0A6P2D369"/>
<evidence type="ECO:0000259" key="2">
    <source>
        <dbReference type="PROSITE" id="PS51352"/>
    </source>
</evidence>
<dbReference type="SUPFAM" id="SSF52833">
    <property type="entry name" value="Thioredoxin-like"/>
    <property type="match status" value="1"/>
</dbReference>
<keyword evidence="4" id="KW-1185">Reference proteome</keyword>
<dbReference type="InterPro" id="IPR000866">
    <property type="entry name" value="AhpC/TSA"/>
</dbReference>
<reference evidence="3 4" key="1">
    <citation type="submission" date="2019-05" db="EMBL/GenBank/DDBJ databases">
        <authorList>
            <consortium name="Science for Life Laboratories"/>
        </authorList>
    </citation>
    <scope>NUCLEOTIDE SEQUENCE [LARGE SCALE GENOMIC DNA]</scope>
    <source>
        <strain evidence="3">Soil9</strain>
    </source>
</reference>
<dbReference type="Pfam" id="PF00578">
    <property type="entry name" value="AhpC-TSA"/>
    <property type="match status" value="1"/>
</dbReference>
<dbReference type="SUPFAM" id="SSF49742">
    <property type="entry name" value="PHM/PNGase F"/>
    <property type="match status" value="2"/>
</dbReference>
<keyword evidence="1" id="KW-1015">Disulfide bond</keyword>
<proteinExistence type="predicted"/>
<dbReference type="Gene3D" id="2.60.120.310">
    <property type="entry name" value="Copper type II, ascorbate-dependent monooxygenase, N-terminal domain"/>
    <property type="match status" value="1"/>
</dbReference>
<protein>
    <recommendedName>
        <fullName evidence="2">Thioredoxin domain-containing protein</fullName>
    </recommendedName>
</protein>
<dbReference type="GO" id="GO:0016209">
    <property type="term" value="F:antioxidant activity"/>
    <property type="evidence" value="ECO:0007669"/>
    <property type="project" value="InterPro"/>
</dbReference>
<dbReference type="EMBL" id="LR593886">
    <property type="protein sequence ID" value="VTR94865.1"/>
    <property type="molecule type" value="Genomic_DNA"/>
</dbReference>
<dbReference type="InterPro" id="IPR013766">
    <property type="entry name" value="Thioredoxin_domain"/>
</dbReference>
<dbReference type="GO" id="GO:0005507">
    <property type="term" value="F:copper ion binding"/>
    <property type="evidence" value="ECO:0007669"/>
    <property type="project" value="InterPro"/>
</dbReference>
<organism evidence="3 4">
    <name type="scientific">Gemmata massiliana</name>
    <dbReference type="NCBI Taxonomy" id="1210884"/>
    <lineage>
        <taxon>Bacteria</taxon>
        <taxon>Pseudomonadati</taxon>
        <taxon>Planctomycetota</taxon>
        <taxon>Planctomycetia</taxon>
        <taxon>Gemmatales</taxon>
        <taxon>Gemmataceae</taxon>
        <taxon>Gemmata</taxon>
    </lineage>
</organism>
<dbReference type="RefSeq" id="WP_162669353.1">
    <property type="nucleotide sequence ID" value="NZ_LR593886.1"/>
</dbReference>
<dbReference type="Gene3D" id="3.40.30.10">
    <property type="entry name" value="Glutaredoxin"/>
    <property type="match status" value="1"/>
</dbReference>
<dbReference type="PANTHER" id="PTHR43640:SF1">
    <property type="entry name" value="THIOREDOXIN-DEPENDENT PEROXIREDOXIN"/>
    <property type="match status" value="1"/>
</dbReference>
<name>A0A6P2D369_9BACT</name>
<gene>
    <name evidence="3" type="ORF">SOIL9_28490</name>
</gene>
<sequence length="642" mass="70307">MSRAAHIGLTGAVLAMVGVLVGFSGPARTSAADPDVSTDRLNKEIENVKFAAIDGKTPALRDFAGEKGTVVVFLSFDCPVSNSYAGTLAELHKTYSAKGVKFLALVPTDDSAERIAKKAADFKLPFPVISDSKLDAAEAFKAIVTPEAFVLDHNHVLRYRGRIDNQYYGRLKKNPQVTERDLRDALEALTAGKNVSAPATRAIGCHIDAKERKVTADTVTYHRDVLPILQKHCQSCHRPGDVGPFALMTYKQALNWASDIVHYTQSKEMPPWKPSAGPEFKNARSLTARELDTLALWEKTGCPEGDPKDAPAPVKFPDGWRLGEPDLVVEVPDDFHVGAAGKDTFRCFVLPTGLKEDKFVVAYEVRPGNATVVHHTLNYFDTTGKARKLETAERERKKLADELDRGPGYPVAMGLGFIPNQADAPRPEIPAVGSLGGWAPGQLGTQFPESSGVLLPKEAEIVLQVHYHRTGKPEKDRTKVGLYFAKKPVERPWTTLVVGGMSPLTLIPAGKAKHVEKGSAWTTADANLHSVMPHMHLLGRSVKVSMTPPGGETVVLVDIKDWDYNWQESYWFAKPVFAKAGTRIDVEAVFDNSDKNPHNPSNPPKLVRFGEETTNEMLFGFLGATPTGKDRVRTLRSDPNKK</sequence>
<dbReference type="InterPro" id="IPR036939">
    <property type="entry name" value="Cu2_ascorb_mOase_N_sf"/>
</dbReference>
<accession>A0A6P2D369</accession>
<dbReference type="InterPro" id="IPR047262">
    <property type="entry name" value="PRX-like1"/>
</dbReference>
<feature type="domain" description="Thioredoxin" evidence="2">
    <location>
        <begin position="39"/>
        <end position="191"/>
    </location>
</feature>
<dbReference type="InterPro" id="IPR036249">
    <property type="entry name" value="Thioredoxin-like_sf"/>
</dbReference>
<dbReference type="PANTHER" id="PTHR43640">
    <property type="entry name" value="OS07G0260300 PROTEIN"/>
    <property type="match status" value="1"/>
</dbReference>
<dbReference type="InterPro" id="IPR008977">
    <property type="entry name" value="PHM/PNGase_F_dom_sf"/>
</dbReference>
<dbReference type="PROSITE" id="PS51352">
    <property type="entry name" value="THIOREDOXIN_2"/>
    <property type="match status" value="1"/>
</dbReference>
<dbReference type="Proteomes" id="UP000464178">
    <property type="component" value="Chromosome"/>
</dbReference>
<dbReference type="Gene3D" id="2.60.120.230">
    <property type="match status" value="1"/>
</dbReference>